<dbReference type="CDD" id="cd00207">
    <property type="entry name" value="fer2"/>
    <property type="match status" value="1"/>
</dbReference>
<accession>A0A7S1T597</accession>
<dbReference type="SUPFAM" id="SSF63380">
    <property type="entry name" value="Riboflavin synthase domain-like"/>
    <property type="match status" value="1"/>
</dbReference>
<keyword evidence="3" id="KW-0001">2Fe-2S</keyword>
<dbReference type="InterPro" id="IPR017927">
    <property type="entry name" value="FAD-bd_FR_type"/>
</dbReference>
<dbReference type="Pfam" id="PF00970">
    <property type="entry name" value="FAD_binding_6"/>
    <property type="match status" value="1"/>
</dbReference>
<dbReference type="PROSITE" id="PS51085">
    <property type="entry name" value="2FE2S_FER_2"/>
    <property type="match status" value="1"/>
</dbReference>
<evidence type="ECO:0000256" key="4">
    <source>
        <dbReference type="ARBA" id="ARBA00022723"/>
    </source>
</evidence>
<dbReference type="PROSITE" id="PS51384">
    <property type="entry name" value="FAD_FR"/>
    <property type="match status" value="1"/>
</dbReference>
<dbReference type="Gene3D" id="2.30.110.10">
    <property type="entry name" value="Electron Transport, Fmn-binding Protein, Chain A"/>
    <property type="match status" value="1"/>
</dbReference>
<dbReference type="GO" id="GO:0051537">
    <property type="term" value="F:2 iron, 2 sulfur cluster binding"/>
    <property type="evidence" value="ECO:0007669"/>
    <property type="project" value="UniProtKB-KW"/>
</dbReference>
<dbReference type="InterPro" id="IPR050415">
    <property type="entry name" value="MRET"/>
</dbReference>
<dbReference type="InterPro" id="IPR008333">
    <property type="entry name" value="Cbr1-like_FAD-bd_dom"/>
</dbReference>
<evidence type="ECO:0000259" key="9">
    <source>
        <dbReference type="PROSITE" id="PS51085"/>
    </source>
</evidence>
<dbReference type="GO" id="GO:0046872">
    <property type="term" value="F:metal ion binding"/>
    <property type="evidence" value="ECO:0007669"/>
    <property type="project" value="UniProtKB-KW"/>
</dbReference>
<feature type="domain" description="FAD-binding FR-type" evidence="10">
    <location>
        <begin position="156"/>
        <end position="264"/>
    </location>
</feature>
<evidence type="ECO:0000256" key="3">
    <source>
        <dbReference type="ARBA" id="ARBA00022714"/>
    </source>
</evidence>
<dbReference type="InterPro" id="IPR001433">
    <property type="entry name" value="OxRdtase_FAD/NAD-bd"/>
</dbReference>
<dbReference type="InterPro" id="IPR039261">
    <property type="entry name" value="FNR_nucleotide-bd"/>
</dbReference>
<dbReference type="Gene3D" id="3.40.50.80">
    <property type="entry name" value="Nucleotide-binding domain of ferredoxin-NADP reductase (FNR) module"/>
    <property type="match status" value="1"/>
</dbReference>
<evidence type="ECO:0000259" key="10">
    <source>
        <dbReference type="PROSITE" id="PS51384"/>
    </source>
</evidence>
<keyword evidence="6" id="KW-0560">Oxidoreductase</keyword>
<evidence type="ECO:0000256" key="8">
    <source>
        <dbReference type="ARBA" id="ARBA00023014"/>
    </source>
</evidence>
<dbReference type="Gene3D" id="2.40.30.10">
    <property type="entry name" value="Translation factors"/>
    <property type="match status" value="1"/>
</dbReference>
<evidence type="ECO:0000313" key="11">
    <source>
        <dbReference type="EMBL" id="CAD9220633.1"/>
    </source>
</evidence>
<keyword evidence="5" id="KW-0274">FAD</keyword>
<dbReference type="InterPro" id="IPR006058">
    <property type="entry name" value="2Fe2S_fd_BS"/>
</dbReference>
<organism evidence="11">
    <name type="scientific">Compsopogon caeruleus</name>
    <dbReference type="NCBI Taxonomy" id="31354"/>
    <lineage>
        <taxon>Eukaryota</taxon>
        <taxon>Rhodophyta</taxon>
        <taxon>Compsopogonophyceae</taxon>
        <taxon>Compsopogonales</taxon>
        <taxon>Compsopogonaceae</taxon>
        <taxon>Compsopogon</taxon>
    </lineage>
</organism>
<evidence type="ECO:0000256" key="6">
    <source>
        <dbReference type="ARBA" id="ARBA00023002"/>
    </source>
</evidence>
<dbReference type="GO" id="GO:0050660">
    <property type="term" value="F:flavin adenine dinucleotide binding"/>
    <property type="evidence" value="ECO:0007669"/>
    <property type="project" value="TreeGrafter"/>
</dbReference>
<dbReference type="PRINTS" id="PR00410">
    <property type="entry name" value="PHEHYDRXLASE"/>
</dbReference>
<proteinExistence type="predicted"/>
<reference evidence="11" key="1">
    <citation type="submission" date="2021-01" db="EMBL/GenBank/DDBJ databases">
        <authorList>
            <person name="Corre E."/>
            <person name="Pelletier E."/>
            <person name="Niang G."/>
            <person name="Scheremetjew M."/>
            <person name="Finn R."/>
            <person name="Kale V."/>
            <person name="Holt S."/>
            <person name="Cochrane G."/>
            <person name="Meng A."/>
            <person name="Brown T."/>
            <person name="Cohen L."/>
        </authorList>
    </citation>
    <scope>NUCLEOTIDE SEQUENCE</scope>
    <source>
        <strain evidence="11">SAG 36.94</strain>
    </source>
</reference>
<keyword evidence="8" id="KW-0411">Iron-sulfur</keyword>
<evidence type="ECO:0000256" key="7">
    <source>
        <dbReference type="ARBA" id="ARBA00023004"/>
    </source>
</evidence>
<keyword evidence="7" id="KW-0408">Iron</keyword>
<dbReference type="InterPro" id="IPR036010">
    <property type="entry name" value="2Fe-2S_ferredoxin-like_sf"/>
</dbReference>
<dbReference type="CDD" id="cd06184">
    <property type="entry name" value="flavohem_like_fad_nad_binding"/>
    <property type="match status" value="1"/>
</dbReference>
<dbReference type="SUPFAM" id="SSF54292">
    <property type="entry name" value="2Fe-2S ferredoxin-like"/>
    <property type="match status" value="1"/>
</dbReference>
<dbReference type="InterPro" id="IPR001041">
    <property type="entry name" value="2Fe-2S_ferredoxin-type"/>
</dbReference>
<sequence length="514" mass="57246">MGLILQSDTFFVASFNNQDDKYDNGGADVSHRGGRPGFVQVEGNDLVIPDFAGNFFFNTLGNFIVYPRAGLLFLDFVSGDIIQVTGTVELLWDTSGEIQSFRGAERAWRLRVVKGIRHRSASPLRWSKFGEPSQNSLLTGTWTEAKKIRASQVQASVWRSFGIARIEQESSTIRSLYLEPVDGDPPLPFQPGQYLTIRLPRLTLGKEKRIPIRTYSLSSAPSDPWYRISVKREAQGLMSTYLHESVEIGHVIEARAPTGSFTLDVMEKRPAVLVAAGVGITPMISMARESITEGIRRRHVRPLTIFHVTRTLVERPFVQELKAMELAGKGAIRYLSIVTQPSTDTEDFHHAGRLTPEGFQRYLPLDDYDFYLCGPTSFMQDTYNILTFKLGVRDEKIFAETFGPASLSRRTEEHTARAEPSAVEPALQASVLFHRSGARQIWTPELGTLLEFAESRGLTPEFGCRSGACGICAVKVLSGKVTHRHAPTFPTKSENVLICCAVPAKCDLELVLDF</sequence>
<dbReference type="PANTHER" id="PTHR47354:SF8">
    <property type="entry name" value="1,2-PHENYLACETYL-COA EPOXIDASE, SUBUNIT E"/>
    <property type="match status" value="1"/>
</dbReference>
<dbReference type="Pfam" id="PF00111">
    <property type="entry name" value="Fer2"/>
    <property type="match status" value="1"/>
</dbReference>
<dbReference type="Gene3D" id="3.10.20.30">
    <property type="match status" value="1"/>
</dbReference>
<feature type="domain" description="2Fe-2S ferredoxin-type" evidence="9">
    <location>
        <begin position="429"/>
        <end position="514"/>
    </location>
</feature>
<dbReference type="InterPro" id="IPR017938">
    <property type="entry name" value="Riboflavin_synthase-like_b-brl"/>
</dbReference>
<gene>
    <name evidence="11" type="ORF">CCAE0312_LOCUS135</name>
</gene>
<evidence type="ECO:0000256" key="1">
    <source>
        <dbReference type="ARBA" id="ARBA00001974"/>
    </source>
</evidence>
<dbReference type="Pfam" id="PF00175">
    <property type="entry name" value="NAD_binding_1"/>
    <property type="match status" value="1"/>
</dbReference>
<dbReference type="PROSITE" id="PS00197">
    <property type="entry name" value="2FE2S_FER_1"/>
    <property type="match status" value="1"/>
</dbReference>
<keyword evidence="2" id="KW-0285">Flavoprotein</keyword>
<dbReference type="InterPro" id="IPR012675">
    <property type="entry name" value="Beta-grasp_dom_sf"/>
</dbReference>
<comment type="cofactor">
    <cofactor evidence="1">
        <name>FAD</name>
        <dbReference type="ChEBI" id="CHEBI:57692"/>
    </cofactor>
</comment>
<dbReference type="InterPro" id="IPR001709">
    <property type="entry name" value="Flavoprot_Pyr_Nucl_cyt_Rdtase"/>
</dbReference>
<evidence type="ECO:0000256" key="5">
    <source>
        <dbReference type="ARBA" id="ARBA00022827"/>
    </source>
</evidence>
<dbReference type="AlphaFoldDB" id="A0A7S1T597"/>
<keyword evidence="4" id="KW-0479">Metal-binding</keyword>
<dbReference type="InterPro" id="IPR012349">
    <property type="entry name" value="Split_barrel_FMN-bd"/>
</dbReference>
<protein>
    <submittedName>
        <fullName evidence="11">Uncharacterized protein</fullName>
    </submittedName>
</protein>
<dbReference type="SUPFAM" id="SSF52343">
    <property type="entry name" value="Ferredoxin reductase-like, C-terminal NADP-linked domain"/>
    <property type="match status" value="1"/>
</dbReference>
<dbReference type="EMBL" id="HBGH01000279">
    <property type="protein sequence ID" value="CAD9220633.1"/>
    <property type="molecule type" value="Transcribed_RNA"/>
</dbReference>
<dbReference type="PANTHER" id="PTHR47354">
    <property type="entry name" value="NADH OXIDOREDUCTASE HCR"/>
    <property type="match status" value="1"/>
</dbReference>
<evidence type="ECO:0000256" key="2">
    <source>
        <dbReference type="ARBA" id="ARBA00022630"/>
    </source>
</evidence>
<dbReference type="GO" id="GO:0016491">
    <property type="term" value="F:oxidoreductase activity"/>
    <property type="evidence" value="ECO:0007669"/>
    <property type="project" value="UniProtKB-KW"/>
</dbReference>
<name>A0A7S1T597_9RHOD</name>
<dbReference type="PRINTS" id="PR00371">
    <property type="entry name" value="FPNCR"/>
</dbReference>